<evidence type="ECO:0000256" key="4">
    <source>
        <dbReference type="ARBA" id="ARBA00022989"/>
    </source>
</evidence>
<proteinExistence type="predicted"/>
<keyword evidence="3 7" id="KW-0812">Transmembrane</keyword>
<feature type="transmembrane region" description="Helical" evidence="7">
    <location>
        <begin position="272"/>
        <end position="294"/>
    </location>
</feature>
<evidence type="ECO:0000256" key="1">
    <source>
        <dbReference type="ARBA" id="ARBA00004651"/>
    </source>
</evidence>
<dbReference type="NCBIfam" id="TIGR00765">
    <property type="entry name" value="yihY_not_rbn"/>
    <property type="match status" value="1"/>
</dbReference>
<dbReference type="Proteomes" id="UP000544090">
    <property type="component" value="Unassembled WGS sequence"/>
</dbReference>
<gene>
    <name evidence="8" type="ORF">HGG74_07260</name>
</gene>
<evidence type="ECO:0000313" key="9">
    <source>
        <dbReference type="Proteomes" id="UP000544090"/>
    </source>
</evidence>
<keyword evidence="4 7" id="KW-1133">Transmembrane helix</keyword>
<dbReference type="PANTHER" id="PTHR30213">
    <property type="entry name" value="INNER MEMBRANE PROTEIN YHJD"/>
    <property type="match status" value="1"/>
</dbReference>
<evidence type="ECO:0000256" key="3">
    <source>
        <dbReference type="ARBA" id="ARBA00022692"/>
    </source>
</evidence>
<accession>A0A7X6HD55</accession>
<dbReference type="RefSeq" id="WP_168485696.1">
    <property type="nucleotide sequence ID" value="NZ_JAAZSQ010000005.1"/>
</dbReference>
<evidence type="ECO:0000256" key="7">
    <source>
        <dbReference type="SAM" id="Phobius"/>
    </source>
</evidence>
<name>A0A7X6HD55_9MICC</name>
<organism evidence="8 9">
    <name type="scientific">Arthrobacter mobilis</name>
    <dbReference type="NCBI Taxonomy" id="2724944"/>
    <lineage>
        <taxon>Bacteria</taxon>
        <taxon>Bacillati</taxon>
        <taxon>Actinomycetota</taxon>
        <taxon>Actinomycetes</taxon>
        <taxon>Micrococcales</taxon>
        <taxon>Micrococcaceae</taxon>
        <taxon>Arthrobacter</taxon>
    </lineage>
</organism>
<sequence>MTTQSSTDKGRTAPAPDHPQKPDSPADLEKPSWKYILRKSVREFSDDQCTDLAAALTYYTVLSLFPALLAMVSLLGIFGQSEQTTGVMLDLVRRLAPGEAVQVLEQPLQQLAASQTAGLTLAVGIVGALWSASAYVGAFARAMNRIYEVDEGRPFWKLRPVMLLVTLAMVVLAAAMLVMLVISGPIAAAVGGLVGMDQAAVTVWNIAKWPVLVFAAVLAVALLYYATPNVKQPKFRWISMGAFMALLVLALTTAGFGFYVANFANYNRTYGAIGGVIVLLLWLYLANLSLLFGAEFDAETERGRQLQAGIVAEETLQLPPRDDRRSQKQQQQARDDVARGRLLRIQSGHRRWREEHDGRQLSGSR</sequence>
<feature type="transmembrane region" description="Helical" evidence="7">
    <location>
        <begin position="237"/>
        <end position="260"/>
    </location>
</feature>
<dbReference type="AlphaFoldDB" id="A0A7X6HD55"/>
<evidence type="ECO:0000256" key="6">
    <source>
        <dbReference type="SAM" id="MobiDB-lite"/>
    </source>
</evidence>
<dbReference type="PANTHER" id="PTHR30213:SF0">
    <property type="entry name" value="UPF0761 MEMBRANE PROTEIN YIHY"/>
    <property type="match status" value="1"/>
</dbReference>
<feature type="transmembrane region" description="Helical" evidence="7">
    <location>
        <begin position="161"/>
        <end position="194"/>
    </location>
</feature>
<protein>
    <submittedName>
        <fullName evidence="8">YihY/virulence factor BrkB family protein</fullName>
    </submittedName>
</protein>
<dbReference type="GO" id="GO:0005886">
    <property type="term" value="C:plasma membrane"/>
    <property type="evidence" value="ECO:0007669"/>
    <property type="project" value="UniProtKB-SubCell"/>
</dbReference>
<evidence type="ECO:0000256" key="5">
    <source>
        <dbReference type="ARBA" id="ARBA00023136"/>
    </source>
</evidence>
<dbReference type="EMBL" id="JAAZSQ010000005">
    <property type="protein sequence ID" value="NKX54345.1"/>
    <property type="molecule type" value="Genomic_DNA"/>
</dbReference>
<feature type="transmembrane region" description="Helical" evidence="7">
    <location>
        <begin position="206"/>
        <end position="225"/>
    </location>
</feature>
<comment type="subcellular location">
    <subcellularLocation>
        <location evidence="1">Cell membrane</location>
        <topology evidence="1">Multi-pass membrane protein</topology>
    </subcellularLocation>
</comment>
<keyword evidence="9" id="KW-1185">Reference proteome</keyword>
<feature type="region of interest" description="Disordered" evidence="6">
    <location>
        <begin position="1"/>
        <end position="29"/>
    </location>
</feature>
<feature type="transmembrane region" description="Helical" evidence="7">
    <location>
        <begin position="52"/>
        <end position="78"/>
    </location>
</feature>
<evidence type="ECO:0000313" key="8">
    <source>
        <dbReference type="EMBL" id="NKX54345.1"/>
    </source>
</evidence>
<feature type="region of interest" description="Disordered" evidence="6">
    <location>
        <begin position="319"/>
        <end position="339"/>
    </location>
</feature>
<dbReference type="InterPro" id="IPR017039">
    <property type="entry name" value="Virul_fac_BrkB"/>
</dbReference>
<comment type="caution">
    <text evidence="8">The sequence shown here is derived from an EMBL/GenBank/DDBJ whole genome shotgun (WGS) entry which is preliminary data.</text>
</comment>
<feature type="transmembrane region" description="Helical" evidence="7">
    <location>
        <begin position="117"/>
        <end position="140"/>
    </location>
</feature>
<keyword evidence="2" id="KW-1003">Cell membrane</keyword>
<dbReference type="Pfam" id="PF03631">
    <property type="entry name" value="Virul_fac_BrkB"/>
    <property type="match status" value="1"/>
</dbReference>
<keyword evidence="5 7" id="KW-0472">Membrane</keyword>
<evidence type="ECO:0000256" key="2">
    <source>
        <dbReference type="ARBA" id="ARBA00022475"/>
    </source>
</evidence>
<reference evidence="8 9" key="1">
    <citation type="submission" date="2020-04" db="EMBL/GenBank/DDBJ databases">
        <title>Arthrobacter sp. nov.</title>
        <authorList>
            <person name="Liu S."/>
        </authorList>
    </citation>
    <scope>NUCLEOTIDE SEQUENCE [LARGE SCALE GENOMIC DNA]</scope>
    <source>
        <strain evidence="8 9">E918</strain>
    </source>
</reference>